<sequence length="1057" mass="116663">MPQRIRFLQPFAQPSLLAIAMSDIQLYLFEHGKNKDEALRIAAQSAERLESKNLKLLELIESLGEYLNSDDGPTRSKAMAYLADVLSATSPRVLTRQHRNLLCDFILSRIADDREVLSPCARALVALEERGAWEKERVVTVLKTLVDSTHPLRQFKPQSERYSVIKLIDLLMAKYREAVHSLHQSSPDFLSRFISYFDGEKDPRNLMVVFSILKVPMTEWSLGSDAQDLFDAVFNYFPITFRPPPDDPYGITAQHLKDRLRECISSTAEFAPHSFPALLDKLDSTSMNTKRDVLQTLTACIRDYGPRTVSLYAVTLWDALKFEVLSSQEDDLAEEALQAIAKIARQLSQNTAGSLNAYIKPITKECNEHLEDAPTKQSASAGRILHATAKVSPLVEDAVLSAVLPTLFTLYQTADNMAKRRGLIEVLVQLIRADIDVYGQWRLVDSNVVHAGARTPDTALLKFRDQALEVMSNGLATASVKEVSFRLAALDGLLQLSKARLVLDDDEITKVVTFFHDVVISEESYGKDDVKSAAITGLVEIAHQKPQLVIDKAFPAFMAELPDKDTEGSDAYVPVLEAFAKLASEEHIFSTVVLRLKNKINSAVHQGSSKQYIIALLSALLYAFSQGAAKLQGTDDHCPYFDDIIVPLLAQIQVPGPSPFDDEIALDIIGRLLNKILREQTSEFQKSQVVPEVYPLRTGQALAQVPPFKVDVSAEQRRKLIVSTHILAAIRKDVPPPAEPEDLLSALMSMAALEDFSLRVRLAIGSQIALVVNKFIKTPDLKTTIGEILYNPTNLVSPEKLSNANIRILFSIIKGLALRNAPMLSTVMPSLLALLVDSKHGLTVARGFTSLLAPNEILSKANHCTISGLHKQKTFNLLVPAIATSFKSADPSTKTNYLIALSGIVRWVPYEIIESELPNLNPLLLQSLDLPDAVEDVKHATIDTLTAVLTHNPRALEEHASSLISRLLNTATASIKNADGSPKVKTPANSAAVRAVSLKCLGLVPEKLRGEIVLPFRRQVVKKLTAALDDGKRAVRLEAVRCRANWLGLDEVGDDDE</sequence>
<evidence type="ECO:0000313" key="8">
    <source>
        <dbReference type="EMBL" id="KAK7613348.1"/>
    </source>
</evidence>
<organism evidence="8 9">
    <name type="scientific">Phyllosticta paracitricarpa</name>
    <dbReference type="NCBI Taxonomy" id="2016321"/>
    <lineage>
        <taxon>Eukaryota</taxon>
        <taxon>Fungi</taxon>
        <taxon>Dikarya</taxon>
        <taxon>Ascomycota</taxon>
        <taxon>Pezizomycotina</taxon>
        <taxon>Dothideomycetes</taxon>
        <taxon>Dothideomycetes incertae sedis</taxon>
        <taxon>Botryosphaeriales</taxon>
        <taxon>Phyllostictaceae</taxon>
        <taxon>Phyllosticta</taxon>
    </lineage>
</organism>
<keyword evidence="5" id="KW-0227">DNA damage</keyword>
<keyword evidence="3" id="KW-0677">Repeat</keyword>
<dbReference type="PANTHER" id="PTHR12891">
    <property type="entry name" value="DNA REPAIR/TRANSCRIPTION PROTEIN MET18/MMS19"/>
    <property type="match status" value="1"/>
</dbReference>
<accession>A0ABR1NF08</accession>
<evidence type="ECO:0000256" key="2">
    <source>
        <dbReference type="ARBA" id="ARBA00009340"/>
    </source>
</evidence>
<keyword evidence="9" id="KW-1185">Reference proteome</keyword>
<dbReference type="InterPro" id="IPR011989">
    <property type="entry name" value="ARM-like"/>
</dbReference>
<dbReference type="SUPFAM" id="SSF48371">
    <property type="entry name" value="ARM repeat"/>
    <property type="match status" value="2"/>
</dbReference>
<dbReference type="InterPro" id="IPR016024">
    <property type="entry name" value="ARM-type_fold"/>
</dbReference>
<dbReference type="Gene3D" id="1.25.10.10">
    <property type="entry name" value="Leucine-rich Repeat Variant"/>
    <property type="match status" value="2"/>
</dbReference>
<dbReference type="Pfam" id="PF14500">
    <property type="entry name" value="MMS19_N"/>
    <property type="match status" value="1"/>
</dbReference>
<dbReference type="InterPro" id="IPR024687">
    <property type="entry name" value="MMS19_C"/>
</dbReference>
<name>A0ABR1NF08_9PEZI</name>
<evidence type="ECO:0000256" key="3">
    <source>
        <dbReference type="ARBA" id="ARBA00022737"/>
    </source>
</evidence>
<gene>
    <name evidence="8" type="ORF">JOL62DRAFT_567970</name>
</gene>
<comment type="caution">
    <text evidence="8">The sequence shown here is derived from an EMBL/GenBank/DDBJ whole genome shotgun (WGS) entry which is preliminary data.</text>
</comment>
<proteinExistence type="inferred from homology"/>
<protein>
    <recommendedName>
        <fullName evidence="5">MMS19 nucleotide excision repair protein</fullName>
    </recommendedName>
</protein>
<dbReference type="InterPro" id="IPR029240">
    <property type="entry name" value="MMS19_N"/>
</dbReference>
<comment type="function">
    <text evidence="5">Key component of the cytosolic iron-sulfur protein assembly (CIA) complex, a multiprotein complex that mediates the incorporation of iron-sulfur cluster into apoproteins specifically involved in DNA metabolism and genomic integrity. In the CIA complex, MMS19 acts as an adapter between early-acting CIA components and a subset of cellular target iron-sulfur proteins.</text>
</comment>
<keyword evidence="4 5" id="KW-0539">Nucleus</keyword>
<keyword evidence="5" id="KW-0234">DNA repair</keyword>
<reference evidence="8 9" key="1">
    <citation type="submission" date="2024-04" db="EMBL/GenBank/DDBJ databases">
        <title>Phyllosticta paracitricarpa is synonymous to the EU quarantine fungus P. citricarpa based on phylogenomic analyses.</title>
        <authorList>
            <consortium name="Lawrence Berkeley National Laboratory"/>
            <person name="Van ingen-buijs V.A."/>
            <person name="Van westerhoven A.C."/>
            <person name="Haridas S."/>
            <person name="Skiadas P."/>
            <person name="Martin F."/>
            <person name="Groenewald J.Z."/>
            <person name="Crous P.W."/>
            <person name="Seidl M.F."/>
        </authorList>
    </citation>
    <scope>NUCLEOTIDE SEQUENCE [LARGE SCALE GENOMIC DNA]</scope>
    <source>
        <strain evidence="8 9">CBS 141358</strain>
    </source>
</reference>
<evidence type="ECO:0000256" key="4">
    <source>
        <dbReference type="ARBA" id="ARBA00023242"/>
    </source>
</evidence>
<dbReference type="EMBL" id="JBBPBF010000007">
    <property type="protein sequence ID" value="KAK7613348.1"/>
    <property type="molecule type" value="Genomic_DNA"/>
</dbReference>
<feature type="domain" description="MMS19 C-terminal" evidence="6">
    <location>
        <begin position="575"/>
        <end position="1005"/>
    </location>
</feature>
<evidence type="ECO:0000256" key="1">
    <source>
        <dbReference type="ARBA" id="ARBA00004123"/>
    </source>
</evidence>
<evidence type="ECO:0000256" key="5">
    <source>
        <dbReference type="RuleBase" id="RU367072"/>
    </source>
</evidence>
<feature type="domain" description="MMS19 N-terminal" evidence="7">
    <location>
        <begin position="60"/>
        <end position="325"/>
    </location>
</feature>
<comment type="similarity">
    <text evidence="2 5">Belongs to the MET18/MMS19 family.</text>
</comment>
<dbReference type="InterPro" id="IPR039920">
    <property type="entry name" value="MMS19"/>
</dbReference>
<evidence type="ECO:0000259" key="6">
    <source>
        <dbReference type="Pfam" id="PF12460"/>
    </source>
</evidence>
<dbReference type="PANTHER" id="PTHR12891:SF0">
    <property type="entry name" value="MMS19 NUCLEOTIDE EXCISION REPAIR PROTEIN HOMOLOG"/>
    <property type="match status" value="1"/>
</dbReference>
<comment type="subcellular location">
    <subcellularLocation>
        <location evidence="1 5">Nucleus</location>
    </subcellularLocation>
</comment>
<evidence type="ECO:0000259" key="7">
    <source>
        <dbReference type="Pfam" id="PF14500"/>
    </source>
</evidence>
<evidence type="ECO:0000313" key="9">
    <source>
        <dbReference type="Proteomes" id="UP001367316"/>
    </source>
</evidence>
<dbReference type="Pfam" id="PF12460">
    <property type="entry name" value="MMS19_C"/>
    <property type="match status" value="1"/>
</dbReference>
<dbReference type="Proteomes" id="UP001367316">
    <property type="component" value="Unassembled WGS sequence"/>
</dbReference>